<dbReference type="Gene3D" id="3.20.20.60">
    <property type="entry name" value="Phosphoenolpyruvate-binding domains"/>
    <property type="match status" value="1"/>
</dbReference>
<reference evidence="2 3" key="1">
    <citation type="submission" date="2024-03" db="EMBL/GenBank/DDBJ databases">
        <title>Actinomycetospora sp. OC33-EN07, a novel actinomycete isolated from wild orchid (Aerides multiflora).</title>
        <authorList>
            <person name="Suriyachadkun C."/>
        </authorList>
    </citation>
    <scope>NUCLEOTIDE SEQUENCE [LARGE SCALE GENOMIC DNA]</scope>
    <source>
        <strain evidence="2 3">OC33-EN07</strain>
    </source>
</reference>
<evidence type="ECO:0000256" key="1">
    <source>
        <dbReference type="SAM" id="MobiDB-lite"/>
    </source>
</evidence>
<keyword evidence="2" id="KW-0456">Lyase</keyword>
<dbReference type="Proteomes" id="UP001369736">
    <property type="component" value="Unassembled WGS sequence"/>
</dbReference>
<evidence type="ECO:0000313" key="2">
    <source>
        <dbReference type="EMBL" id="MEJ2863983.1"/>
    </source>
</evidence>
<feature type="region of interest" description="Disordered" evidence="1">
    <location>
        <begin position="34"/>
        <end position="88"/>
    </location>
</feature>
<gene>
    <name evidence="2" type="ORF">WCD58_22700</name>
</gene>
<dbReference type="InterPro" id="IPR040442">
    <property type="entry name" value="Pyrv_kinase-like_dom_sf"/>
</dbReference>
<dbReference type="Pfam" id="PF13714">
    <property type="entry name" value="PEP_mutase"/>
    <property type="match status" value="1"/>
</dbReference>
<protein>
    <submittedName>
        <fullName evidence="2">Isocitrate lyase/phosphoenolpyruvate mutase family protein</fullName>
    </submittedName>
</protein>
<dbReference type="SUPFAM" id="SSF51621">
    <property type="entry name" value="Phosphoenolpyruvate/pyruvate domain"/>
    <property type="match status" value="1"/>
</dbReference>
<comment type="caution">
    <text evidence="2">The sequence shown here is derived from an EMBL/GenBank/DDBJ whole genome shotgun (WGS) entry which is preliminary data.</text>
</comment>
<dbReference type="EMBL" id="JBBEGM010000010">
    <property type="protein sequence ID" value="MEJ2863983.1"/>
    <property type="molecule type" value="Genomic_DNA"/>
</dbReference>
<dbReference type="RefSeq" id="WP_337705351.1">
    <property type="nucleotide sequence ID" value="NZ_JBBEGM010000010.1"/>
</dbReference>
<keyword evidence="3" id="KW-1185">Reference proteome</keyword>
<accession>A0ABU8MAT9</accession>
<proteinExistence type="predicted"/>
<organism evidence="2 3">
    <name type="scientific">Actinomycetospora flava</name>
    <dbReference type="NCBI Taxonomy" id="3129232"/>
    <lineage>
        <taxon>Bacteria</taxon>
        <taxon>Bacillati</taxon>
        <taxon>Actinomycetota</taxon>
        <taxon>Actinomycetes</taxon>
        <taxon>Pseudonocardiales</taxon>
        <taxon>Pseudonocardiaceae</taxon>
        <taxon>Actinomycetospora</taxon>
    </lineage>
</organism>
<name>A0ABU8MAT9_9PSEU</name>
<dbReference type="GO" id="GO:0016829">
    <property type="term" value="F:lyase activity"/>
    <property type="evidence" value="ECO:0007669"/>
    <property type="project" value="UniProtKB-KW"/>
</dbReference>
<dbReference type="InterPro" id="IPR015813">
    <property type="entry name" value="Pyrv/PenolPyrv_kinase-like_dom"/>
</dbReference>
<evidence type="ECO:0000313" key="3">
    <source>
        <dbReference type="Proteomes" id="UP001369736"/>
    </source>
</evidence>
<sequence length="88" mass="8842">MTTFAALHHGPAPMLLPNAWDVTSALTFARAGHPAVGTTSSGVAASLARPDGDRASAEAGAARRHPVPGAPAGAAGRVDLTPSHPAWW</sequence>